<dbReference type="PANTHER" id="PTHR34043">
    <property type="entry name" value="ALPHA/BETA-HYDROLASES SUPERFAMILY PROTEIN"/>
    <property type="match status" value="1"/>
</dbReference>
<dbReference type="InterPro" id="IPR029058">
    <property type="entry name" value="AB_hydrolase_fold"/>
</dbReference>
<dbReference type="Pfam" id="PF24708">
    <property type="entry name" value="Lip_C"/>
    <property type="match status" value="1"/>
</dbReference>
<feature type="domain" description="Lipase-like C-terminal" evidence="9">
    <location>
        <begin position="35"/>
        <end position="405"/>
    </location>
</feature>
<evidence type="ECO:0000256" key="1">
    <source>
        <dbReference type="ARBA" id="ARBA00001024"/>
    </source>
</evidence>
<evidence type="ECO:0000313" key="11">
    <source>
        <dbReference type="Proteomes" id="UP000297714"/>
    </source>
</evidence>
<dbReference type="Gene3D" id="3.40.50.1820">
    <property type="entry name" value="alpha/beta hydrolase"/>
    <property type="match status" value="1"/>
</dbReference>
<comment type="caution">
    <text evidence="10">The sequence shown here is derived from an EMBL/GenBank/DDBJ whole genome shotgun (WGS) entry which is preliminary data.</text>
</comment>
<dbReference type="OrthoDB" id="9765872at2"/>
<dbReference type="RefSeq" id="WP_135659631.1">
    <property type="nucleotide sequence ID" value="NZ_SRMQ01000006.1"/>
</dbReference>
<keyword evidence="5" id="KW-0732">Signal</keyword>
<evidence type="ECO:0000256" key="3">
    <source>
        <dbReference type="ARBA" id="ARBA00013279"/>
    </source>
</evidence>
<keyword evidence="6 10" id="KW-0378">Hydrolase</keyword>
<dbReference type="InterPro" id="IPR056304">
    <property type="entry name" value="Lip-like_C"/>
</dbReference>
<accession>A0A4Z0YC68</accession>
<dbReference type="PANTHER" id="PTHR34043:SF3">
    <property type="entry name" value="ALPHA_BETA-HYDROLASES SUPERFAMILY PROTEIN"/>
    <property type="match status" value="1"/>
</dbReference>
<name>A0A4Z0YC68_9FIRM</name>
<proteinExistence type="predicted"/>
<evidence type="ECO:0000256" key="6">
    <source>
        <dbReference type="ARBA" id="ARBA00022801"/>
    </source>
</evidence>
<evidence type="ECO:0000259" key="9">
    <source>
        <dbReference type="Pfam" id="PF24708"/>
    </source>
</evidence>
<dbReference type="EC" id="3.1.1.3" evidence="3"/>
<dbReference type="EMBL" id="SRMQ01000006">
    <property type="protein sequence ID" value="TGJ76413.1"/>
    <property type="molecule type" value="Genomic_DNA"/>
</dbReference>
<dbReference type="Proteomes" id="UP000297714">
    <property type="component" value="Unassembled WGS sequence"/>
</dbReference>
<dbReference type="GO" id="GO:0005576">
    <property type="term" value="C:extracellular region"/>
    <property type="evidence" value="ECO:0007669"/>
    <property type="project" value="UniProtKB-SubCell"/>
</dbReference>
<keyword evidence="8" id="KW-0443">Lipid metabolism</keyword>
<evidence type="ECO:0000256" key="4">
    <source>
        <dbReference type="ARBA" id="ARBA00022525"/>
    </source>
</evidence>
<dbReference type="SUPFAM" id="SSF53474">
    <property type="entry name" value="alpha/beta-Hydrolases"/>
    <property type="match status" value="1"/>
</dbReference>
<sequence>MKKHIAKLLVLVFALTSVFYFPLNQAYAKETEQAHYPIVMVHGLFGWGNNEMRDIYYWGGSNSLREWLCDKGYAVYTPTIGPISSNWDRACELYAYLKGGTVDYGKAHAEKYGHARYGRTYPGIYKEFGETTASGDIRKINLIGHSMGGQTIRTLVQLLENGSADEKRVTPADELSPLFSGGKSWVNSVTTIATPHDGSQVAHEKYQMEPLINQFYAAWAAKNGAAVDPSEANIDFQLDQWGLKRNKGESYASYYKRVMKSNLWKKTKDLSVWDLSPEGAGELNAWVHAQSDVYYFSIGCLDTHESPITGYQVPNSNMSNALRRSSIFMGRYTNDHPGEVPIDRSWWKNDGIVSVISSSSPKVYSKDTETDYNGHPEKGVWNYIETIDNVDHFEIVQMKQDHTELLNKYLKLVRMLDGLPMDAE</sequence>
<keyword evidence="4" id="KW-0964">Secreted</keyword>
<evidence type="ECO:0000256" key="2">
    <source>
        <dbReference type="ARBA" id="ARBA00004613"/>
    </source>
</evidence>
<dbReference type="GO" id="GO:0016042">
    <property type="term" value="P:lipid catabolic process"/>
    <property type="evidence" value="ECO:0007669"/>
    <property type="project" value="UniProtKB-KW"/>
</dbReference>
<keyword evidence="11" id="KW-1185">Reference proteome</keyword>
<reference evidence="10 11" key="1">
    <citation type="submission" date="2019-04" db="EMBL/GenBank/DDBJ databases">
        <authorList>
            <person name="Poehlein A."/>
            <person name="Bengelsdorf F.R."/>
            <person name="Duerre P."/>
            <person name="Daniel R."/>
        </authorList>
    </citation>
    <scope>NUCLEOTIDE SEQUENCE [LARGE SCALE GENOMIC DNA]</scope>
    <source>
        <strain evidence="10 11">BS-1</strain>
    </source>
</reference>
<gene>
    <name evidence="10" type="ORF">CAGA_16220</name>
</gene>
<keyword evidence="7" id="KW-0442">Lipid degradation</keyword>
<comment type="subcellular location">
    <subcellularLocation>
        <location evidence="2">Secreted</location>
    </subcellularLocation>
</comment>
<organism evidence="10 11">
    <name type="scientific">Caproiciproducens galactitolivorans</name>
    <dbReference type="NCBI Taxonomy" id="642589"/>
    <lineage>
        <taxon>Bacteria</taxon>
        <taxon>Bacillati</taxon>
        <taxon>Bacillota</taxon>
        <taxon>Clostridia</taxon>
        <taxon>Eubacteriales</taxon>
        <taxon>Acutalibacteraceae</taxon>
        <taxon>Caproiciproducens</taxon>
    </lineage>
</organism>
<evidence type="ECO:0000313" key="10">
    <source>
        <dbReference type="EMBL" id="TGJ76413.1"/>
    </source>
</evidence>
<evidence type="ECO:0000256" key="5">
    <source>
        <dbReference type="ARBA" id="ARBA00022729"/>
    </source>
</evidence>
<dbReference type="GO" id="GO:0004806">
    <property type="term" value="F:triacylglycerol lipase activity"/>
    <property type="evidence" value="ECO:0007669"/>
    <property type="project" value="UniProtKB-EC"/>
</dbReference>
<evidence type="ECO:0000256" key="7">
    <source>
        <dbReference type="ARBA" id="ARBA00022963"/>
    </source>
</evidence>
<dbReference type="AlphaFoldDB" id="A0A4Z0YC68"/>
<protein>
    <recommendedName>
        <fullName evidence="3">triacylglycerol lipase</fullName>
        <ecNumber evidence="3">3.1.1.3</ecNumber>
    </recommendedName>
</protein>
<comment type="catalytic activity">
    <reaction evidence="1">
        <text>a triacylglycerol + H2O = a diacylglycerol + a fatty acid + H(+)</text>
        <dbReference type="Rhea" id="RHEA:12044"/>
        <dbReference type="ChEBI" id="CHEBI:15377"/>
        <dbReference type="ChEBI" id="CHEBI:15378"/>
        <dbReference type="ChEBI" id="CHEBI:17855"/>
        <dbReference type="ChEBI" id="CHEBI:18035"/>
        <dbReference type="ChEBI" id="CHEBI:28868"/>
        <dbReference type="EC" id="3.1.1.3"/>
    </reaction>
</comment>
<evidence type="ECO:0000256" key="8">
    <source>
        <dbReference type="ARBA" id="ARBA00023098"/>
    </source>
</evidence>